<reference evidence="17 18" key="1">
    <citation type="journal article" date="2018" name="Genome Biol. Evol.">
        <title>Multiple Roots of Fruiting Body Formation in Amoebozoa.</title>
        <authorList>
            <person name="Hillmann F."/>
            <person name="Forbes G."/>
            <person name="Novohradska S."/>
            <person name="Ferling I."/>
            <person name="Riege K."/>
            <person name="Groth M."/>
            <person name="Westermann M."/>
            <person name="Marz M."/>
            <person name="Spaller T."/>
            <person name="Winckler T."/>
            <person name="Schaap P."/>
            <person name="Glockner G."/>
        </authorList>
    </citation>
    <scope>NUCLEOTIDE SEQUENCE [LARGE SCALE GENOMIC DNA]</scope>
    <source>
        <strain evidence="17 18">Jena</strain>
    </source>
</reference>
<dbReference type="Pfam" id="PF01825">
    <property type="entry name" value="GPS"/>
    <property type="match status" value="1"/>
</dbReference>
<proteinExistence type="predicted"/>
<gene>
    <name evidence="17" type="ORF">PROFUN_11081</name>
</gene>
<dbReference type="SUPFAM" id="SSF56112">
    <property type="entry name" value="Protein kinase-like (PK-like)"/>
    <property type="match status" value="1"/>
</dbReference>
<dbReference type="FunFam" id="3.80.10.10:FF:000383">
    <property type="entry name" value="Leucine-rich repeat receptor protein kinase EMS1"/>
    <property type="match status" value="1"/>
</dbReference>
<evidence type="ECO:0000256" key="2">
    <source>
        <dbReference type="ARBA" id="ARBA00022475"/>
    </source>
</evidence>
<dbReference type="InterPro" id="IPR001611">
    <property type="entry name" value="Leu-rich_rpt"/>
</dbReference>
<evidence type="ECO:0000256" key="13">
    <source>
        <dbReference type="SAM" id="Phobius"/>
    </source>
</evidence>
<dbReference type="PANTHER" id="PTHR48052">
    <property type="entry name" value="UNNAMED PRODUCT"/>
    <property type="match status" value="1"/>
</dbReference>
<dbReference type="Gene3D" id="2.60.220.50">
    <property type="match status" value="1"/>
</dbReference>
<dbReference type="PROSITE" id="PS50011">
    <property type="entry name" value="PROTEIN_KINASE_DOM"/>
    <property type="match status" value="1"/>
</dbReference>
<keyword evidence="10 17" id="KW-0675">Receptor</keyword>
<dbReference type="InterPro" id="IPR003591">
    <property type="entry name" value="Leu-rich_rpt_typical-subtyp"/>
</dbReference>
<feature type="domain" description="GAIN-B" evidence="16">
    <location>
        <begin position="750"/>
        <end position="907"/>
    </location>
</feature>
<feature type="transmembrane region" description="Helical" evidence="13">
    <location>
        <begin position="927"/>
        <end position="946"/>
    </location>
</feature>
<dbReference type="AlphaFoldDB" id="A0A2P6NAJ2"/>
<evidence type="ECO:0000256" key="8">
    <source>
        <dbReference type="ARBA" id="ARBA00023136"/>
    </source>
</evidence>
<evidence type="ECO:0000256" key="7">
    <source>
        <dbReference type="ARBA" id="ARBA00022989"/>
    </source>
</evidence>
<dbReference type="SMART" id="SM00303">
    <property type="entry name" value="GPS"/>
    <property type="match status" value="1"/>
</dbReference>
<dbReference type="PROSITE" id="PS50221">
    <property type="entry name" value="GAIN_B"/>
    <property type="match status" value="1"/>
</dbReference>
<dbReference type="InParanoid" id="A0A2P6NAJ2"/>
<feature type="signal peptide" evidence="14">
    <location>
        <begin position="1"/>
        <end position="31"/>
    </location>
</feature>
<evidence type="ECO:0000256" key="3">
    <source>
        <dbReference type="ARBA" id="ARBA00022614"/>
    </source>
</evidence>
<dbReference type="Pfam" id="PF07714">
    <property type="entry name" value="PK_Tyr_Ser-Thr"/>
    <property type="match status" value="1"/>
</dbReference>
<keyword evidence="6" id="KW-0677">Repeat</keyword>
<evidence type="ECO:0000259" key="15">
    <source>
        <dbReference type="PROSITE" id="PS50011"/>
    </source>
</evidence>
<evidence type="ECO:0000313" key="18">
    <source>
        <dbReference type="Proteomes" id="UP000241769"/>
    </source>
</evidence>
<feature type="chain" id="PRO_5015149860" evidence="14">
    <location>
        <begin position="32"/>
        <end position="1217"/>
    </location>
</feature>
<keyword evidence="11" id="KW-0325">Glycoprotein</keyword>
<dbReference type="GO" id="GO:0005524">
    <property type="term" value="F:ATP binding"/>
    <property type="evidence" value="ECO:0007669"/>
    <property type="project" value="InterPro"/>
</dbReference>
<dbReference type="OrthoDB" id="26095at2759"/>
<name>A0A2P6NAJ2_9EUKA</name>
<dbReference type="InterPro" id="IPR046338">
    <property type="entry name" value="GAIN_dom_sf"/>
</dbReference>
<evidence type="ECO:0000256" key="5">
    <source>
        <dbReference type="ARBA" id="ARBA00022729"/>
    </source>
</evidence>
<evidence type="ECO:0000256" key="12">
    <source>
        <dbReference type="ARBA" id="ARBA00037847"/>
    </source>
</evidence>
<evidence type="ECO:0000256" key="9">
    <source>
        <dbReference type="ARBA" id="ARBA00023157"/>
    </source>
</evidence>
<comment type="subcellular location">
    <subcellularLocation>
        <location evidence="1">Cell membrane</location>
    </subcellularLocation>
    <subcellularLocation>
        <location evidence="12">Endomembrane system</location>
        <topology evidence="12">Single-pass membrane protein</topology>
    </subcellularLocation>
</comment>
<dbReference type="FunFam" id="3.80.10.10:FF:000041">
    <property type="entry name" value="LRR receptor-like serine/threonine-protein kinase ERECTA"/>
    <property type="match status" value="2"/>
</dbReference>
<dbReference type="GO" id="GO:0004672">
    <property type="term" value="F:protein kinase activity"/>
    <property type="evidence" value="ECO:0007669"/>
    <property type="project" value="InterPro"/>
</dbReference>
<dbReference type="Pfam" id="PF00560">
    <property type="entry name" value="LRR_1"/>
    <property type="match status" value="3"/>
</dbReference>
<keyword evidence="3" id="KW-0433">Leucine-rich repeat</keyword>
<dbReference type="InterPro" id="IPR000719">
    <property type="entry name" value="Prot_kinase_dom"/>
</dbReference>
<comment type="caution">
    <text evidence="17">The sequence shown here is derived from an EMBL/GenBank/DDBJ whole genome shotgun (WGS) entry which is preliminary data.</text>
</comment>
<keyword evidence="7 13" id="KW-1133">Transmembrane helix</keyword>
<evidence type="ECO:0000256" key="11">
    <source>
        <dbReference type="ARBA" id="ARBA00023180"/>
    </source>
</evidence>
<dbReference type="SMART" id="SM00220">
    <property type="entry name" value="S_TKc"/>
    <property type="match status" value="1"/>
</dbReference>
<keyword evidence="2" id="KW-1003">Cell membrane</keyword>
<organism evidence="17 18">
    <name type="scientific">Planoprotostelium fungivorum</name>
    <dbReference type="NCBI Taxonomy" id="1890364"/>
    <lineage>
        <taxon>Eukaryota</taxon>
        <taxon>Amoebozoa</taxon>
        <taxon>Evosea</taxon>
        <taxon>Variosea</taxon>
        <taxon>Cavosteliida</taxon>
        <taxon>Cavosteliaceae</taxon>
        <taxon>Planoprotostelium</taxon>
    </lineage>
</organism>
<dbReference type="InterPro" id="IPR000203">
    <property type="entry name" value="GPS"/>
</dbReference>
<dbReference type="Proteomes" id="UP000241769">
    <property type="component" value="Unassembled WGS sequence"/>
</dbReference>
<dbReference type="PANTHER" id="PTHR48052:SF8">
    <property type="entry name" value="LRR RECEPTOR-LIKE SERINE_THREONINE-PROTEIN KINASE FLS2"/>
    <property type="match status" value="1"/>
</dbReference>
<accession>A0A2P6NAJ2</accession>
<dbReference type="Gene3D" id="1.10.510.10">
    <property type="entry name" value="Transferase(Phosphotransferase) domain 1"/>
    <property type="match status" value="1"/>
</dbReference>
<keyword evidence="17" id="KW-0808">Transferase</keyword>
<evidence type="ECO:0000256" key="14">
    <source>
        <dbReference type="SAM" id="SignalP"/>
    </source>
</evidence>
<protein>
    <submittedName>
        <fullName evidence="17">Putative LRR receptor-like serine/threonine-protein kinase</fullName>
    </submittedName>
</protein>
<keyword evidence="9" id="KW-1015">Disulfide bond</keyword>
<keyword evidence="5 14" id="KW-0732">Signal</keyword>
<evidence type="ECO:0000256" key="4">
    <source>
        <dbReference type="ARBA" id="ARBA00022692"/>
    </source>
</evidence>
<feature type="domain" description="Protein kinase" evidence="15">
    <location>
        <begin position="959"/>
        <end position="1206"/>
    </location>
</feature>
<dbReference type="Gene3D" id="3.80.10.10">
    <property type="entry name" value="Ribonuclease Inhibitor"/>
    <property type="match status" value="5"/>
</dbReference>
<evidence type="ECO:0000313" key="17">
    <source>
        <dbReference type="EMBL" id="PRP80967.1"/>
    </source>
</evidence>
<dbReference type="SMART" id="SM00369">
    <property type="entry name" value="LRR_TYP"/>
    <property type="match status" value="8"/>
</dbReference>
<dbReference type="SUPFAM" id="SSF52058">
    <property type="entry name" value="L domain-like"/>
    <property type="match status" value="1"/>
</dbReference>
<evidence type="ECO:0000256" key="6">
    <source>
        <dbReference type="ARBA" id="ARBA00022737"/>
    </source>
</evidence>
<evidence type="ECO:0000256" key="1">
    <source>
        <dbReference type="ARBA" id="ARBA00004236"/>
    </source>
</evidence>
<dbReference type="EMBL" id="MDYQ01000133">
    <property type="protein sequence ID" value="PRP80967.1"/>
    <property type="molecule type" value="Genomic_DNA"/>
</dbReference>
<dbReference type="InterPro" id="IPR011009">
    <property type="entry name" value="Kinase-like_dom_sf"/>
</dbReference>
<sequence length="1217" mass="131582">MMQPSNLRGALNEVSLRCVLLALFLSIGCEAQSDLALVSTMKGIWSSLNGSSQYWTGNNVCNSTDYNGITCDRTSSYPTSFVFNALNSSSIKLTGSFPPQIGLLTNLTRLDLGSNQLSGSILPSICDLTGLTYIDLSRNLFNGSLPSCLGQLYHLKSLILDTNRLSGSVPRSIANLTSLSQCNLGTNPSLCFPWNVSSICGTTVSNKCASSASLVATMKSIWTTLGGPTQYWKGNQTCNPADYIGVTCDSTASYPVSIVYNPQSDTSLTKLTGRLSPLIGSLSNLTKIDLGINLITGIIPSTICNLTQLTSLDLGFSSITGGLPSCMGTSNLQMVDLFFGGVSANNSILDVIYLSKTSLSGPFPSCITNSLVNLVGLNLGRTALNGSIPDSICNLTGLDYLNLGTAQFSGTIPSCLDRLSNLNSLFLDTNQLSGSVPRSIANLTRLSQCNLGTNPSLCFPWNVSSICGTTVSNKCASSASLVATMKSIWTTLGGPSQYWRGNQICNSTDYIGVTCDPSFTYPVSISTGEFTKTITFNGTLSPLIGDLVNLTRLSLISSFNRFGLYGSITPSICNLTQLYVLELSGNGLTGVIPDCIGTDLVQLTSLVLNTSSLNGTIPDSICNLNQLSTLDLGASHLSGSIPPCIVNLPRLRNLYLDDNHLTGSVSTFSNSPLVNCKLDNNPSLCYPLGWSSICSGRTTDSSICPTTKIPTGTILTPAQAEIVLNNGLSGDVYIETASFVSAVISAVLKNATSFSYNHPEVSIRVQTYDTYDDSIVYTQITNSSISVTLPSSVTTSPKVSVALTSIAYNPFLSIYNESIYSTVTGVSLYGQNGTEINVRDIKDTINITMGIIQHIPSEHYAVCQYWNETSDQWSREGLRLVVDDNVTVCQTSHLTNFSIGVQKIVARSAPVVDESAPAPREDGKKTMIIIIVASCAAGAVILILIFDMRGGNEELEEKVEWIEKVHTGETTVWKALHNGTNTVAVKKVDRDLRKLIGEATRLKTLHHPNIVLYLGQNSSEKWMMTEWMSEGDLFSYSLRNSVSPFIFQIGRDISQAMSYVAEQNLVHTMLTPHHILLQETEFTMVAKVGSFGSCVSDGSRSDKKEGHTAPEVIEDGIQRTSADVWSFGLLLSFIISDGKNSESQVYGQRKSKKRVSTVRAETEWEATIKSLVRDCTDVKVANRPTFKDMAKKLMRKAEETRKEKWMEDEVDHYGMQE</sequence>
<keyword evidence="8 13" id="KW-0472">Membrane</keyword>
<keyword evidence="17" id="KW-0418">Kinase</keyword>
<dbReference type="InterPro" id="IPR001245">
    <property type="entry name" value="Ser-Thr/Tyr_kinase_cat_dom"/>
</dbReference>
<keyword evidence="18" id="KW-1185">Reference proteome</keyword>
<dbReference type="GO" id="GO:0012505">
    <property type="term" value="C:endomembrane system"/>
    <property type="evidence" value="ECO:0007669"/>
    <property type="project" value="UniProtKB-SubCell"/>
</dbReference>
<evidence type="ECO:0000259" key="16">
    <source>
        <dbReference type="PROSITE" id="PS50221"/>
    </source>
</evidence>
<dbReference type="SMART" id="SM00365">
    <property type="entry name" value="LRR_SD22"/>
    <property type="match status" value="3"/>
</dbReference>
<dbReference type="InterPro" id="IPR032675">
    <property type="entry name" value="LRR_dom_sf"/>
</dbReference>
<dbReference type="GO" id="GO:0005886">
    <property type="term" value="C:plasma membrane"/>
    <property type="evidence" value="ECO:0007669"/>
    <property type="project" value="UniProtKB-SubCell"/>
</dbReference>
<dbReference type="InterPro" id="IPR057244">
    <property type="entry name" value="GAIN_B"/>
</dbReference>
<evidence type="ECO:0000256" key="10">
    <source>
        <dbReference type="ARBA" id="ARBA00023170"/>
    </source>
</evidence>
<keyword evidence="4 13" id="KW-0812">Transmembrane</keyword>